<dbReference type="GO" id="GO:0032259">
    <property type="term" value="P:methylation"/>
    <property type="evidence" value="ECO:0007669"/>
    <property type="project" value="UniProtKB-KW"/>
</dbReference>
<gene>
    <name evidence="1" type="ORF">ENG09_01145</name>
</gene>
<dbReference type="CDD" id="cd03310">
    <property type="entry name" value="CIMS_like"/>
    <property type="match status" value="1"/>
</dbReference>
<accession>A0A7C0X3Q6</accession>
<dbReference type="GO" id="GO:0008705">
    <property type="term" value="F:methionine synthase activity"/>
    <property type="evidence" value="ECO:0007669"/>
    <property type="project" value="UniProtKB-EC"/>
</dbReference>
<organism evidence="1">
    <name type="scientific">Candidatus Syntropharchaeum butanivorans</name>
    <dbReference type="NCBI Taxonomy" id="1839936"/>
    <lineage>
        <taxon>Archaea</taxon>
        <taxon>Methanobacteriati</taxon>
        <taxon>Methanobacteriota</taxon>
        <taxon>Stenosarchaea group</taxon>
        <taxon>Methanomicrobia</taxon>
        <taxon>Methanosarcinales</taxon>
        <taxon>ANME-2 cluster</taxon>
        <taxon>Candidatus Syntropharchaeum</taxon>
    </lineage>
</organism>
<proteinExistence type="predicted"/>
<keyword evidence="1" id="KW-0489">Methyltransferase</keyword>
<reference evidence="1" key="1">
    <citation type="journal article" date="2020" name="mSystems">
        <title>Genome- and Community-Level Interaction Insights into Carbon Utilization and Element Cycling Functions of Hydrothermarchaeota in Hydrothermal Sediment.</title>
        <authorList>
            <person name="Zhou Z."/>
            <person name="Liu Y."/>
            <person name="Xu W."/>
            <person name="Pan J."/>
            <person name="Luo Z.H."/>
            <person name="Li M."/>
        </authorList>
    </citation>
    <scope>NUCLEOTIDE SEQUENCE [LARGE SCALE GENOMIC DNA]</scope>
    <source>
        <strain evidence="1">HyVt-185</strain>
    </source>
</reference>
<name>A0A7C0X3Q6_9EURY</name>
<dbReference type="Proteomes" id="UP000885863">
    <property type="component" value="Unassembled WGS sequence"/>
</dbReference>
<dbReference type="InterPro" id="IPR038071">
    <property type="entry name" value="UROD/MetE-like_sf"/>
</dbReference>
<keyword evidence="1" id="KW-0808">Transferase</keyword>
<protein>
    <submittedName>
        <fullName evidence="1">Methionine synthase</fullName>
        <ecNumber evidence="1">2.1.1.13</ecNumber>
    </submittedName>
</protein>
<dbReference type="Gene3D" id="3.20.20.210">
    <property type="match status" value="1"/>
</dbReference>
<dbReference type="NCBIfam" id="NF004712">
    <property type="entry name" value="PRK06052.1"/>
    <property type="match status" value="1"/>
</dbReference>
<sequence>MERRITLKKILFDDIGSFPPPDGMRKEKIERLIEKKRPEAVKILEEAMQIKIDAGVEIVNYPQFRSMIDQFLKPMTDSKRCEAPFLIKEEEARIEELELLEPFAKEYMEKNGERLRLRVCVTGPCELYHSRFGDRVYEDLLDNIASSVDRFIKHAAEFSPYFDLRAVSLDEPSLGIVPFDERMLKALEMAGAYASSSGIDLQIHLHTPILYDTICRVKNIGIIGVESAANPGYLNLIDPEVLRRYGKLLRVGVARTDLFRMGAEFNEAHGTDVFKNEEDLERLVDEMISPEVVLSNLKHAYGIFGDLIRYVGPDCGLGSWKSQRAAGKLLRNVKMGIEAFL</sequence>
<dbReference type="SUPFAM" id="SSF51726">
    <property type="entry name" value="UROD/MetE-like"/>
    <property type="match status" value="1"/>
</dbReference>
<dbReference type="EC" id="2.1.1.13" evidence="1"/>
<dbReference type="EMBL" id="DQZR01000044">
    <property type="protein sequence ID" value="HDM35847.1"/>
    <property type="molecule type" value="Genomic_DNA"/>
</dbReference>
<dbReference type="AlphaFoldDB" id="A0A7C0X3Q6"/>
<evidence type="ECO:0000313" key="1">
    <source>
        <dbReference type="EMBL" id="HDM35847.1"/>
    </source>
</evidence>
<comment type="caution">
    <text evidence="1">The sequence shown here is derived from an EMBL/GenBank/DDBJ whole genome shotgun (WGS) entry which is preliminary data.</text>
</comment>